<reference evidence="1" key="1">
    <citation type="submission" date="2019-08" db="EMBL/GenBank/DDBJ databases">
        <authorList>
            <person name="Kucharzyk K."/>
            <person name="Murdoch R.W."/>
            <person name="Higgins S."/>
            <person name="Loffler F."/>
        </authorList>
    </citation>
    <scope>NUCLEOTIDE SEQUENCE</scope>
</reference>
<protein>
    <submittedName>
        <fullName evidence="1">Uncharacterized protein</fullName>
    </submittedName>
</protein>
<name>A0A645DIA8_9ZZZZ</name>
<sequence>MHLRDRAMQLRVLYAAEKAAVVAASADDVRGRLQLGRAAAADDHVDLGGSRLDGRYRAGRRHRKLVGTLDGERRLLELRHVGVYLFDKIIELVGHHRPRRIADRHGGSAGGERRTQRLIEELRLAAGGVDGGELHIFAKPAALAHELADHLDDPFWLLIADKLHLHRRERRLHIEARMRGLRDGAPRRIHPGLRIADRHGERALLHRRRDRAHQQRIDLHICDRREADNVKVESVEDLCHLYDFFEGERPLKSARRLAQRDVRKFDSLHRQHSFYCFYN</sequence>
<dbReference type="AlphaFoldDB" id="A0A645DIA8"/>
<organism evidence="1">
    <name type="scientific">bioreactor metagenome</name>
    <dbReference type="NCBI Taxonomy" id="1076179"/>
    <lineage>
        <taxon>unclassified sequences</taxon>
        <taxon>metagenomes</taxon>
        <taxon>ecological metagenomes</taxon>
    </lineage>
</organism>
<dbReference type="EMBL" id="VSSQ01036480">
    <property type="protein sequence ID" value="MPM88971.1"/>
    <property type="molecule type" value="Genomic_DNA"/>
</dbReference>
<comment type="caution">
    <text evidence="1">The sequence shown here is derived from an EMBL/GenBank/DDBJ whole genome shotgun (WGS) entry which is preliminary data.</text>
</comment>
<evidence type="ECO:0000313" key="1">
    <source>
        <dbReference type="EMBL" id="MPM88971.1"/>
    </source>
</evidence>
<proteinExistence type="predicted"/>
<accession>A0A645DIA8</accession>
<gene>
    <name evidence="1" type="ORF">SDC9_136079</name>
</gene>